<dbReference type="Proteomes" id="UP000799779">
    <property type="component" value="Unassembled WGS sequence"/>
</dbReference>
<keyword evidence="1" id="KW-0732">Signal</keyword>
<proteinExistence type="predicted"/>
<feature type="signal peptide" evidence="1">
    <location>
        <begin position="1"/>
        <end position="27"/>
    </location>
</feature>
<gene>
    <name evidence="2" type="ORF">P154DRAFT_519461</name>
</gene>
<keyword evidence="3" id="KW-1185">Reference proteome</keyword>
<evidence type="ECO:0008006" key="4">
    <source>
        <dbReference type="Google" id="ProtNLM"/>
    </source>
</evidence>
<dbReference type="EMBL" id="ML977568">
    <property type="protein sequence ID" value="KAF2004239.1"/>
    <property type="molecule type" value="Genomic_DNA"/>
</dbReference>
<reference evidence="2" key="1">
    <citation type="journal article" date="2020" name="Stud. Mycol.">
        <title>101 Dothideomycetes genomes: a test case for predicting lifestyles and emergence of pathogens.</title>
        <authorList>
            <person name="Haridas S."/>
            <person name="Albert R."/>
            <person name="Binder M."/>
            <person name="Bloem J."/>
            <person name="Labutti K."/>
            <person name="Salamov A."/>
            <person name="Andreopoulos B."/>
            <person name="Baker S."/>
            <person name="Barry K."/>
            <person name="Bills G."/>
            <person name="Bluhm B."/>
            <person name="Cannon C."/>
            <person name="Castanera R."/>
            <person name="Culley D."/>
            <person name="Daum C."/>
            <person name="Ezra D."/>
            <person name="Gonzalez J."/>
            <person name="Henrissat B."/>
            <person name="Kuo A."/>
            <person name="Liang C."/>
            <person name="Lipzen A."/>
            <person name="Lutzoni F."/>
            <person name="Magnuson J."/>
            <person name="Mondo S."/>
            <person name="Nolan M."/>
            <person name="Ohm R."/>
            <person name="Pangilinan J."/>
            <person name="Park H.-J."/>
            <person name="Ramirez L."/>
            <person name="Alfaro M."/>
            <person name="Sun H."/>
            <person name="Tritt A."/>
            <person name="Yoshinaga Y."/>
            <person name="Zwiers L.-H."/>
            <person name="Turgeon B."/>
            <person name="Goodwin S."/>
            <person name="Spatafora J."/>
            <person name="Crous P."/>
            <person name="Grigoriev I."/>
        </authorList>
    </citation>
    <scope>NUCLEOTIDE SEQUENCE</scope>
    <source>
        <strain evidence="2">CBS 123094</strain>
    </source>
</reference>
<feature type="chain" id="PRO_5025423744" description="Secreted protein" evidence="1">
    <location>
        <begin position="28"/>
        <end position="179"/>
    </location>
</feature>
<protein>
    <recommendedName>
        <fullName evidence="4">Secreted protein</fullName>
    </recommendedName>
</protein>
<organism evidence="2 3">
    <name type="scientific">Amniculicola lignicola CBS 123094</name>
    <dbReference type="NCBI Taxonomy" id="1392246"/>
    <lineage>
        <taxon>Eukaryota</taxon>
        <taxon>Fungi</taxon>
        <taxon>Dikarya</taxon>
        <taxon>Ascomycota</taxon>
        <taxon>Pezizomycotina</taxon>
        <taxon>Dothideomycetes</taxon>
        <taxon>Pleosporomycetidae</taxon>
        <taxon>Pleosporales</taxon>
        <taxon>Amniculicolaceae</taxon>
        <taxon>Amniculicola</taxon>
    </lineage>
</organism>
<name>A0A6A5WU26_9PLEO</name>
<sequence>MDSWWRRRAGPVLHCLCWGFWPLFTLHAPLQTGQQALCIVHLAPSLAFILPRSSRPSPSGSAPHRIASAAFRPTAPLTCCHFHARCLLLAAPSAPIRSGQPRRYAPSLPASLGFRAATPLHARCDHCPSQHPLQPDPACLDVVEPHTRPVRAASHLALTSLVLGSYSVPPLSSVASLTN</sequence>
<evidence type="ECO:0000313" key="2">
    <source>
        <dbReference type="EMBL" id="KAF2004239.1"/>
    </source>
</evidence>
<dbReference type="AlphaFoldDB" id="A0A6A5WU26"/>
<evidence type="ECO:0000313" key="3">
    <source>
        <dbReference type="Proteomes" id="UP000799779"/>
    </source>
</evidence>
<accession>A0A6A5WU26</accession>
<evidence type="ECO:0000256" key="1">
    <source>
        <dbReference type="SAM" id="SignalP"/>
    </source>
</evidence>